<name>A0A1Y6D0U0_9GAMM</name>
<evidence type="ECO:0000313" key="1">
    <source>
        <dbReference type="EMBL" id="SMF96206.1"/>
    </source>
</evidence>
<organism evidence="1 2">
    <name type="scientific">Methylomagnum ishizawai</name>
    <dbReference type="NCBI Taxonomy" id="1760988"/>
    <lineage>
        <taxon>Bacteria</taxon>
        <taxon>Pseudomonadati</taxon>
        <taxon>Pseudomonadota</taxon>
        <taxon>Gammaproteobacteria</taxon>
        <taxon>Methylococcales</taxon>
        <taxon>Methylococcaceae</taxon>
        <taxon>Methylomagnum</taxon>
    </lineage>
</organism>
<sequence length="210" mass="24165">MQSFEEFAFDPWQCRKELAGLATQFNAPETFVHGPDILDWFRRHKHLSAFIGAYFPYLAQADRLAFDYDLLGVSTCDIAIGDSVAGEFCFVALGDGGGEDWAEQFDRGCGRMIDWFWRLAETRGSNQSLRRFGPHYSGFQGLFIAGLETRLDPDQIKRLHWRREHLLADDKPLHCVTYDELYQHLAAKLRLYEAAYHADQKHLSTRASLL</sequence>
<accession>A0A1Y6D0U0</accession>
<dbReference type="RefSeq" id="WP_085215076.1">
    <property type="nucleotide sequence ID" value="NZ_FXAM01000001.1"/>
</dbReference>
<dbReference type="Proteomes" id="UP000192923">
    <property type="component" value="Unassembled WGS sequence"/>
</dbReference>
<dbReference type="EMBL" id="FXAM01000001">
    <property type="protein sequence ID" value="SMF96206.1"/>
    <property type="molecule type" value="Genomic_DNA"/>
</dbReference>
<reference evidence="1 2" key="1">
    <citation type="submission" date="2016-12" db="EMBL/GenBank/DDBJ databases">
        <authorList>
            <person name="Song W.-J."/>
            <person name="Kurnit D.M."/>
        </authorList>
    </citation>
    <scope>NUCLEOTIDE SEQUENCE [LARGE SCALE GENOMIC DNA]</scope>
    <source>
        <strain evidence="1 2">175</strain>
    </source>
</reference>
<dbReference type="OrthoDB" id="280361at2"/>
<dbReference type="AlphaFoldDB" id="A0A1Y6D0U0"/>
<dbReference type="STRING" id="1760988.SAMN02949497_3596"/>
<keyword evidence="2" id="KW-1185">Reference proteome</keyword>
<evidence type="ECO:0000313" key="2">
    <source>
        <dbReference type="Proteomes" id="UP000192923"/>
    </source>
</evidence>
<protein>
    <submittedName>
        <fullName evidence="1">Uncharacterized protein</fullName>
    </submittedName>
</protein>
<gene>
    <name evidence="1" type="ORF">SAMN02949497_3596</name>
</gene>
<proteinExistence type="predicted"/>